<organism evidence="1 2">
    <name type="scientific">Acanthamoeba castellanii (strain ATCC 30010 / Neff)</name>
    <dbReference type="NCBI Taxonomy" id="1257118"/>
    <lineage>
        <taxon>Eukaryota</taxon>
        <taxon>Amoebozoa</taxon>
        <taxon>Discosea</taxon>
        <taxon>Longamoebia</taxon>
        <taxon>Centramoebida</taxon>
        <taxon>Acanthamoebidae</taxon>
        <taxon>Acanthamoeba</taxon>
    </lineage>
</organism>
<dbReference type="AlphaFoldDB" id="L8HHF0"/>
<dbReference type="Proteomes" id="UP000011083">
    <property type="component" value="Unassembled WGS sequence"/>
</dbReference>
<keyword evidence="2" id="KW-1185">Reference proteome</keyword>
<gene>
    <name evidence="1" type="ORF">ACA1_153220</name>
</gene>
<dbReference type="KEGG" id="acan:ACA1_153220"/>
<evidence type="ECO:0000313" key="2">
    <source>
        <dbReference type="Proteomes" id="UP000011083"/>
    </source>
</evidence>
<proteinExistence type="predicted"/>
<sequence length="128" mass="14314">MMLDELVRRIRHFDARMSHFSTTLGIHLSAGPAGAGAGAGEEVPAASSSSTPLRMSLTVQHLEQEMKKTLNRLIGKQFKKLDVLPISNYDVLTFQTVLFALRLLVGEIRNLWEAVLHLLQVEALHQRK</sequence>
<accession>L8HHF0</accession>
<dbReference type="RefSeq" id="XP_004353641.1">
    <property type="nucleotide sequence ID" value="XM_004353589.1"/>
</dbReference>
<dbReference type="GeneID" id="14925115"/>
<protein>
    <submittedName>
        <fullName evidence="1">Uncharacterized protein</fullName>
    </submittedName>
</protein>
<name>L8HHF0_ACACF</name>
<reference evidence="1 2" key="1">
    <citation type="journal article" date="2013" name="Genome Biol.">
        <title>Genome of Acanthamoeba castellanii highlights extensive lateral gene transfer and early evolution of tyrosine kinase signaling.</title>
        <authorList>
            <person name="Clarke M."/>
            <person name="Lohan A.J."/>
            <person name="Liu B."/>
            <person name="Lagkouvardos I."/>
            <person name="Roy S."/>
            <person name="Zafar N."/>
            <person name="Bertelli C."/>
            <person name="Schilde C."/>
            <person name="Kianianmomeni A."/>
            <person name="Burglin T.R."/>
            <person name="Frech C."/>
            <person name="Turcotte B."/>
            <person name="Kopec K.O."/>
            <person name="Synnott J.M."/>
            <person name="Choo C."/>
            <person name="Paponov I."/>
            <person name="Finkler A."/>
            <person name="Soon Heng Tan C."/>
            <person name="Hutchins A.P."/>
            <person name="Weinmeier T."/>
            <person name="Rattei T."/>
            <person name="Chu J.S."/>
            <person name="Gimenez G."/>
            <person name="Irimia M."/>
            <person name="Rigden D.J."/>
            <person name="Fitzpatrick D.A."/>
            <person name="Lorenzo-Morales J."/>
            <person name="Bateman A."/>
            <person name="Chiu C.H."/>
            <person name="Tang P."/>
            <person name="Hegemann P."/>
            <person name="Fromm H."/>
            <person name="Raoult D."/>
            <person name="Greub G."/>
            <person name="Miranda-Saavedra D."/>
            <person name="Chen N."/>
            <person name="Nash P."/>
            <person name="Ginger M.L."/>
            <person name="Horn M."/>
            <person name="Schaap P."/>
            <person name="Caler L."/>
            <person name="Loftus B."/>
        </authorList>
    </citation>
    <scope>NUCLEOTIDE SEQUENCE [LARGE SCALE GENOMIC DNA]</scope>
    <source>
        <strain evidence="1 2">Neff</strain>
    </source>
</reference>
<dbReference type="VEuPathDB" id="AmoebaDB:ACA1_153220"/>
<dbReference type="EMBL" id="KB007837">
    <property type="protein sequence ID" value="ELR24113.1"/>
    <property type="molecule type" value="Genomic_DNA"/>
</dbReference>
<evidence type="ECO:0000313" key="1">
    <source>
        <dbReference type="EMBL" id="ELR24113.1"/>
    </source>
</evidence>